<protein>
    <submittedName>
        <fullName evidence="1">Uncharacterized protein</fullName>
    </submittedName>
</protein>
<proteinExistence type="predicted"/>
<name>A0A562MKH9_9HYPH</name>
<sequence>MQGTMVQETGCSGSVEYLGETAIYGVSLTLRELVFLQWPVRGKSAWEIGCIPGSSGARPRSISIPSAEKPA</sequence>
<dbReference type="Proteomes" id="UP000317122">
    <property type="component" value="Unassembled WGS sequence"/>
</dbReference>
<accession>A0A562MKH9</accession>
<evidence type="ECO:0000313" key="2">
    <source>
        <dbReference type="Proteomes" id="UP000317122"/>
    </source>
</evidence>
<reference evidence="1 2" key="1">
    <citation type="journal article" date="2015" name="Stand. Genomic Sci.">
        <title>Genomic Encyclopedia of Bacterial and Archaeal Type Strains, Phase III: the genomes of soil and plant-associated and newly described type strains.</title>
        <authorList>
            <person name="Whitman W.B."/>
            <person name="Woyke T."/>
            <person name="Klenk H.P."/>
            <person name="Zhou Y."/>
            <person name="Lilburn T.G."/>
            <person name="Beck B.J."/>
            <person name="De Vos P."/>
            <person name="Vandamme P."/>
            <person name="Eisen J.A."/>
            <person name="Garrity G."/>
            <person name="Hugenholtz P."/>
            <person name="Kyrpides N.C."/>
        </authorList>
    </citation>
    <scope>NUCLEOTIDE SEQUENCE [LARGE SCALE GENOMIC DNA]</scope>
    <source>
        <strain evidence="1 2">CGMCC 1.2546</strain>
    </source>
</reference>
<dbReference type="AlphaFoldDB" id="A0A562MKH9"/>
<organism evidence="1 2">
    <name type="scientific">Mesorhizobium tianshanense</name>
    <dbReference type="NCBI Taxonomy" id="39844"/>
    <lineage>
        <taxon>Bacteria</taxon>
        <taxon>Pseudomonadati</taxon>
        <taxon>Pseudomonadota</taxon>
        <taxon>Alphaproteobacteria</taxon>
        <taxon>Hyphomicrobiales</taxon>
        <taxon>Phyllobacteriaceae</taxon>
        <taxon>Mesorhizobium</taxon>
    </lineage>
</organism>
<gene>
    <name evidence="1" type="ORF">IQ26_06983</name>
</gene>
<evidence type="ECO:0000313" key="1">
    <source>
        <dbReference type="EMBL" id="TWI20376.1"/>
    </source>
</evidence>
<dbReference type="EMBL" id="VLKT01000077">
    <property type="protein sequence ID" value="TWI20376.1"/>
    <property type="molecule type" value="Genomic_DNA"/>
</dbReference>
<comment type="caution">
    <text evidence="1">The sequence shown here is derived from an EMBL/GenBank/DDBJ whole genome shotgun (WGS) entry which is preliminary data.</text>
</comment>
<keyword evidence="2" id="KW-1185">Reference proteome</keyword>